<dbReference type="EMBL" id="FOYO01000001">
    <property type="protein sequence ID" value="SFR48473.1"/>
    <property type="molecule type" value="Genomic_DNA"/>
</dbReference>
<sequence length="267" mass="29837">MTRASNSSRAFNEADILRQFDVLERLTLPSLRDQDDPSFRLVMLSSARMPDECKDHLTWLLNHYLPGRSEVLYSRPMVPGRVFRRYMQGLGRGDAPVIQTQVLDGEAFGKRFVQRLREHGIESWATGPTGEGRSATGGTFISFKRGLNLRIERKKLTALEPTTAPSVPFGLSLVARPSSRYNPTLINADGLGVKFPHVSIRSQGLHCLRAISGESAKVMPAIEQRILDQAINEFNILRAPHDIRVSEDRAQPQPTDVNGVVRLRRAG</sequence>
<dbReference type="InterPro" id="IPR021466">
    <property type="entry name" value="Put_rhamnosyl_transferase"/>
</dbReference>
<dbReference type="GO" id="GO:0016740">
    <property type="term" value="F:transferase activity"/>
    <property type="evidence" value="ECO:0007669"/>
    <property type="project" value="UniProtKB-KW"/>
</dbReference>
<dbReference type="AlphaFoldDB" id="A0A1I6H227"/>
<keyword evidence="1" id="KW-0808">Transferase</keyword>
<gene>
    <name evidence="1" type="ORF">SAMN04488002_2361</name>
</gene>
<accession>A0A1I6H227</accession>
<proteinExistence type="predicted"/>
<reference evidence="2" key="1">
    <citation type="submission" date="2016-10" db="EMBL/GenBank/DDBJ databases">
        <authorList>
            <person name="Varghese N."/>
            <person name="Submissions S."/>
        </authorList>
    </citation>
    <scope>NUCLEOTIDE SEQUENCE [LARGE SCALE GENOMIC DNA]</scope>
    <source>
        <strain evidence="2">DSM 26921</strain>
    </source>
</reference>
<name>A0A1I6H227_9RHOB</name>
<dbReference type="Proteomes" id="UP000199658">
    <property type="component" value="Unassembled WGS sequence"/>
</dbReference>
<organism evidence="1 2">
    <name type="scientific">Litoreibacter janthinus</name>
    <dbReference type="NCBI Taxonomy" id="670154"/>
    <lineage>
        <taxon>Bacteria</taxon>
        <taxon>Pseudomonadati</taxon>
        <taxon>Pseudomonadota</taxon>
        <taxon>Alphaproteobacteria</taxon>
        <taxon>Rhodobacterales</taxon>
        <taxon>Roseobacteraceae</taxon>
        <taxon>Litoreibacter</taxon>
    </lineage>
</organism>
<evidence type="ECO:0000313" key="2">
    <source>
        <dbReference type="Proteomes" id="UP000199658"/>
    </source>
</evidence>
<keyword evidence="2" id="KW-1185">Reference proteome</keyword>
<dbReference type="Pfam" id="PF11316">
    <property type="entry name" value="Rhamno_transf"/>
    <property type="match status" value="1"/>
</dbReference>
<evidence type="ECO:0000313" key="1">
    <source>
        <dbReference type="EMBL" id="SFR48473.1"/>
    </source>
</evidence>
<protein>
    <submittedName>
        <fullName evidence="1">Putative rhamnosyl transferase</fullName>
    </submittedName>
</protein>